<dbReference type="InterPro" id="IPR036280">
    <property type="entry name" value="Multihaem_cyt_sf"/>
</dbReference>
<evidence type="ECO:0000313" key="2">
    <source>
        <dbReference type="EMBL" id="TKB53361.1"/>
    </source>
</evidence>
<feature type="compositionally biased region" description="Polar residues" evidence="1">
    <location>
        <begin position="76"/>
        <end position="93"/>
    </location>
</feature>
<feature type="region of interest" description="Disordered" evidence="1">
    <location>
        <begin position="22"/>
        <end position="47"/>
    </location>
</feature>
<feature type="compositionally biased region" description="Pro residues" evidence="1">
    <location>
        <begin position="31"/>
        <end position="40"/>
    </location>
</feature>
<comment type="caution">
    <text evidence="2">The sequence shown here is derived from an EMBL/GenBank/DDBJ whole genome shotgun (WGS) entry which is preliminary data.</text>
</comment>
<accession>A0A4U1BL17</accession>
<evidence type="ECO:0000313" key="3">
    <source>
        <dbReference type="Proteomes" id="UP000305675"/>
    </source>
</evidence>
<gene>
    <name evidence="2" type="ORF">FCL42_14960</name>
</gene>
<dbReference type="SUPFAM" id="SSF48695">
    <property type="entry name" value="Multiheme cytochromes"/>
    <property type="match status" value="1"/>
</dbReference>
<name>A0A4U1BL17_9GAMM</name>
<dbReference type="OrthoDB" id="6245000at2"/>
<dbReference type="EMBL" id="SWCJ01000012">
    <property type="protein sequence ID" value="TKB53361.1"/>
    <property type="molecule type" value="Genomic_DNA"/>
</dbReference>
<dbReference type="Proteomes" id="UP000305675">
    <property type="component" value="Unassembled WGS sequence"/>
</dbReference>
<evidence type="ECO:0000256" key="1">
    <source>
        <dbReference type="SAM" id="MobiDB-lite"/>
    </source>
</evidence>
<sequence length="594" mass="66521">MKPSLHWLSAVALACSLAGCGSDSDSTTPPTVTPEPPVPTLPDNVFGGPSEKEKSLYSNIRFGIAIQGKEADAHNSHTVQKASSKTSNKASGSYDSIYSDSFEWLVKPMDVNMDGVKLDSIRDDVFAEGRGSFVDILLYVADKYDLDVELEWDEELQTHWIKSINGLTGLPEAIDEEAKGQTQGGGWKMLVGQDIWEYEKDPTTGETTKFMYKEEEIYHRMDLFPAKNDMSVIFVQAQPGEMEIRRKKYRTEMQRFKDNGNKLIIPEIVIDFNPEVRAVFNDIEVKPHNLRPDLYKKDVLTELDAWLSLQDAWKDKGLNIQWSYWPKLSTRANVQGYVATAISFNGIDSQGHIINQTYTNNGVCGFVHHTGERENYHDSGKQNSLYQRVMCQNRMDMGDGWDPSQCEFHAKDYGPGERYEGHSPHGTGYMQGYTPFGGNDPHLTGDAMVLFNVEYINYLGAAFGLKKYNGVAISGCDVDAKELIDLSGVIDISEAQAPLTDSHFGWKNPDCGLCHNPDNSHVVKEMAPWKCAECHGNNGAPDSHGEVMTCGFCHAQTMERHGDAYSNRKDYLGVNTQFKEPESCLTCHFDPELH</sequence>
<proteinExistence type="predicted"/>
<keyword evidence="3" id="KW-1185">Reference proteome</keyword>
<dbReference type="PROSITE" id="PS51257">
    <property type="entry name" value="PROKAR_LIPOPROTEIN"/>
    <property type="match status" value="1"/>
</dbReference>
<organism evidence="2 3">
    <name type="scientific">Ferrimonas aestuarii</name>
    <dbReference type="NCBI Taxonomy" id="2569539"/>
    <lineage>
        <taxon>Bacteria</taxon>
        <taxon>Pseudomonadati</taxon>
        <taxon>Pseudomonadota</taxon>
        <taxon>Gammaproteobacteria</taxon>
        <taxon>Alteromonadales</taxon>
        <taxon>Ferrimonadaceae</taxon>
        <taxon>Ferrimonas</taxon>
    </lineage>
</organism>
<dbReference type="RefSeq" id="WP_136864229.1">
    <property type="nucleotide sequence ID" value="NZ_SWCJ01000012.1"/>
</dbReference>
<dbReference type="CDD" id="cd08168">
    <property type="entry name" value="Cytochrom_C3"/>
    <property type="match status" value="1"/>
</dbReference>
<dbReference type="AlphaFoldDB" id="A0A4U1BL17"/>
<reference evidence="2 3" key="1">
    <citation type="submission" date="2019-04" db="EMBL/GenBank/DDBJ databases">
        <authorList>
            <person name="Hwang J.C."/>
        </authorList>
    </citation>
    <scope>NUCLEOTIDE SEQUENCE [LARGE SCALE GENOMIC DNA]</scope>
    <source>
        <strain evidence="2 3">IMCC35002</strain>
    </source>
</reference>
<feature type="region of interest" description="Disordered" evidence="1">
    <location>
        <begin position="73"/>
        <end position="93"/>
    </location>
</feature>
<protein>
    <submittedName>
        <fullName evidence="2">Uncharacterized protein</fullName>
    </submittedName>
</protein>